<gene>
    <name evidence="2" type="ORF">G5C33_06795</name>
</gene>
<keyword evidence="1" id="KW-0732">Signal</keyword>
<dbReference type="EMBL" id="CP049109">
    <property type="protein sequence ID" value="QIG79522.1"/>
    <property type="molecule type" value="Genomic_DNA"/>
</dbReference>
<reference evidence="2 3" key="1">
    <citation type="submission" date="2020-02" db="EMBL/GenBank/DDBJ databases">
        <authorList>
            <person name="Zheng R.K."/>
            <person name="Sun C.M."/>
        </authorList>
    </citation>
    <scope>NUCLEOTIDE SEQUENCE [LARGE SCALE GENOMIC DNA]</scope>
    <source>
        <strain evidence="3">zrk23</strain>
    </source>
</reference>
<feature type="chain" id="PRO_5026346187" evidence="1">
    <location>
        <begin position="31"/>
        <end position="436"/>
    </location>
</feature>
<dbReference type="Pfam" id="PF10082">
    <property type="entry name" value="BBP2_2"/>
    <property type="match status" value="1"/>
</dbReference>
<sequence>MTASAAPAARAGLGSLLLISIFAVSAPASAQVGGSLLLNPVEPEGFDIDEEVSVAQRARPEYDARGVRVRSFIVFPWAQIGVGTKQDPRPTALATANARISANSNWSRHSLRLAADVRTEQYTNSARPSANSWEVGLDGRYDIGSSAYINGTVNSALRAEDRFFGSVTAENIVISNYRNDSILLRGVYSSGRVRGMVTGDYQDYRFSPLELTDGRIRDQSFRDRRVYRVTGQFDYALSPSVALFTQVAYQDIDFDVDLVRSAGSIDSKGYRILGGASFQIPGLLNGTVGVGYSIRDYTLPQVSNETGVSAAARVNFFPSRRTTTAISVDRSLQDAPFGGADAYWSTLVGASIDHELRENVILTAWADYIWQAYVNSDNAADIYGGAVSGKYLISPNFELNATVSYRQRRSNVQQGGNDSASNFDDLTATVGFTFKL</sequence>
<dbReference type="AlphaFoldDB" id="A0A6G6Y3L8"/>
<dbReference type="InterPro" id="IPR018759">
    <property type="entry name" value="BBP2_2"/>
</dbReference>
<dbReference type="KEGG" id="spzr:G5C33_06795"/>
<protein>
    <submittedName>
        <fullName evidence="2">Outer membrane beta-barrel protein</fullName>
    </submittedName>
</protein>
<proteinExistence type="predicted"/>
<dbReference type="SUPFAM" id="SSF56935">
    <property type="entry name" value="Porins"/>
    <property type="match status" value="1"/>
</dbReference>
<evidence type="ECO:0000256" key="1">
    <source>
        <dbReference type="SAM" id="SignalP"/>
    </source>
</evidence>
<accession>A0A6G6Y3L8</accession>
<keyword evidence="3" id="KW-1185">Reference proteome</keyword>
<name>A0A6G6Y3L8_9SPHN</name>
<dbReference type="Proteomes" id="UP000501568">
    <property type="component" value="Chromosome"/>
</dbReference>
<feature type="signal peptide" evidence="1">
    <location>
        <begin position="1"/>
        <end position="30"/>
    </location>
</feature>
<dbReference type="RefSeq" id="WP_165326522.1">
    <property type="nucleotide sequence ID" value="NZ_CP049109.1"/>
</dbReference>
<evidence type="ECO:0000313" key="2">
    <source>
        <dbReference type="EMBL" id="QIG79522.1"/>
    </source>
</evidence>
<evidence type="ECO:0000313" key="3">
    <source>
        <dbReference type="Proteomes" id="UP000501568"/>
    </source>
</evidence>
<organism evidence="2 3">
    <name type="scientific">Stakelama tenebrarum</name>
    <dbReference type="NCBI Taxonomy" id="2711215"/>
    <lineage>
        <taxon>Bacteria</taxon>
        <taxon>Pseudomonadati</taxon>
        <taxon>Pseudomonadota</taxon>
        <taxon>Alphaproteobacteria</taxon>
        <taxon>Sphingomonadales</taxon>
        <taxon>Sphingomonadaceae</taxon>
        <taxon>Stakelama</taxon>
    </lineage>
</organism>